<dbReference type="Proteomes" id="UP000594435">
    <property type="component" value="Chromosome 2"/>
</dbReference>
<accession>A0AAJ4IGB8</accession>
<protein>
    <submittedName>
        <fullName evidence="1">Uncharacterized protein</fullName>
    </submittedName>
</protein>
<sequence length="300" mass="34320">MSQLSLSEATHRNIQALNQAQRASLLPIVQQVLHYRDLVARQGWLVLEVAHQPFVEPVLSQAAQSYCDKVIELLLWGHDASAVAQVCQRGLLNQPFSAFEQLALLLFSDGMLALSEGRPRDYLRDIMLASLGFEWQAALEEAEQAREREYPLAPLVWQPFTDAQLQQELENHAPGEQTPWRAAFLFAHLSDAQLQALLREAEASDWINLLWLVQSEPLWQRLADNLTQRTQRHFHESYQHHWQGVRRSQPLAAYWREAYQSFTNLYQLLHVQLGDEAMARLLGITESEAPNGNDSDTNGH</sequence>
<reference evidence="1 2" key="1">
    <citation type="submission" date="2020-11" db="EMBL/GenBank/DDBJ databases">
        <title>Complete and Circularized Genome Assembly of a human isolate of Vibrio navarrensis biotype pommerensis with MiSeq and MinION Sequence Data.</title>
        <authorList>
            <person name="Schwartz K."/>
            <person name="Borowiak M."/>
            <person name="Deneke C."/>
            <person name="Balau V."/>
            <person name="Metelmann C."/>
            <person name="Strauch E."/>
        </authorList>
    </citation>
    <scope>NUCLEOTIDE SEQUENCE [LARGE SCALE GENOMIC DNA]</scope>
    <source>
        <strain evidence="1 2">20-VB00237</strain>
    </source>
</reference>
<proteinExistence type="predicted"/>
<organism evidence="1 2">
    <name type="scientific">Vibrio navarrensis</name>
    <dbReference type="NCBI Taxonomy" id="29495"/>
    <lineage>
        <taxon>Bacteria</taxon>
        <taxon>Pseudomonadati</taxon>
        <taxon>Pseudomonadota</taxon>
        <taxon>Gammaproteobacteria</taxon>
        <taxon>Vibrionales</taxon>
        <taxon>Vibrionaceae</taxon>
        <taxon>Vibrio</taxon>
    </lineage>
</organism>
<evidence type="ECO:0000313" key="2">
    <source>
        <dbReference type="Proteomes" id="UP000594435"/>
    </source>
</evidence>
<evidence type="ECO:0000313" key="1">
    <source>
        <dbReference type="EMBL" id="QPL56059.1"/>
    </source>
</evidence>
<name>A0AAJ4IGB8_9VIBR</name>
<dbReference type="RefSeq" id="WP_045572119.1">
    <property type="nucleotide sequence ID" value="NZ_CP065218.1"/>
</dbReference>
<gene>
    <name evidence="1" type="ORF">I3X05_18290</name>
</gene>
<dbReference type="EMBL" id="CP065218">
    <property type="protein sequence ID" value="QPL56059.1"/>
    <property type="molecule type" value="Genomic_DNA"/>
</dbReference>
<dbReference type="AlphaFoldDB" id="A0AAJ4IGB8"/>